<proteinExistence type="predicted"/>
<dbReference type="EMBL" id="KQ243889">
    <property type="protein sequence ID" value="KNC75043.1"/>
    <property type="molecule type" value="Genomic_DNA"/>
</dbReference>
<organism evidence="2 3">
    <name type="scientific">Sphaeroforma arctica JP610</name>
    <dbReference type="NCBI Taxonomy" id="667725"/>
    <lineage>
        <taxon>Eukaryota</taxon>
        <taxon>Ichthyosporea</taxon>
        <taxon>Ichthyophonida</taxon>
        <taxon>Sphaeroforma</taxon>
    </lineage>
</organism>
<evidence type="ECO:0000313" key="2">
    <source>
        <dbReference type="EMBL" id="KNC75043.1"/>
    </source>
</evidence>
<evidence type="ECO:0000256" key="1">
    <source>
        <dbReference type="SAM" id="MobiDB-lite"/>
    </source>
</evidence>
<reference evidence="2 3" key="1">
    <citation type="submission" date="2011-02" db="EMBL/GenBank/DDBJ databases">
        <title>The Genome Sequence of Sphaeroforma arctica JP610.</title>
        <authorList>
            <consortium name="The Broad Institute Genome Sequencing Platform"/>
            <person name="Russ C."/>
            <person name="Cuomo C."/>
            <person name="Young S.K."/>
            <person name="Zeng Q."/>
            <person name="Gargeya S."/>
            <person name="Alvarado L."/>
            <person name="Berlin A."/>
            <person name="Chapman S.B."/>
            <person name="Chen Z."/>
            <person name="Freedman E."/>
            <person name="Gellesch M."/>
            <person name="Goldberg J."/>
            <person name="Griggs A."/>
            <person name="Gujja S."/>
            <person name="Heilman E."/>
            <person name="Heiman D."/>
            <person name="Howarth C."/>
            <person name="Mehta T."/>
            <person name="Neiman D."/>
            <person name="Pearson M."/>
            <person name="Roberts A."/>
            <person name="Saif S."/>
            <person name="Shea T."/>
            <person name="Shenoy N."/>
            <person name="Sisk P."/>
            <person name="Stolte C."/>
            <person name="Sykes S."/>
            <person name="White J."/>
            <person name="Yandava C."/>
            <person name="Burger G."/>
            <person name="Gray M.W."/>
            <person name="Holland P.W.H."/>
            <person name="King N."/>
            <person name="Lang F.B.F."/>
            <person name="Roger A.J."/>
            <person name="Ruiz-Trillo I."/>
            <person name="Haas B."/>
            <person name="Nusbaum C."/>
            <person name="Birren B."/>
        </authorList>
    </citation>
    <scope>NUCLEOTIDE SEQUENCE [LARGE SCALE GENOMIC DNA]</scope>
    <source>
        <strain evidence="2 3">JP610</strain>
    </source>
</reference>
<sequence length="131" mass="14560">MRPIENESDEESSEESAEDDDKDEDDEDEDEAEEENLDDAGIARTYAKNSDIDVVPEKLSTVVKIDPNAPVGSVFMYKTAALKLQGIQSYKNNRVNNQHDASMPSEGTLKCAVCLLEGVNAVPFWEFRTAE</sequence>
<name>A0A0L0FG75_9EUKA</name>
<feature type="region of interest" description="Disordered" evidence="1">
    <location>
        <begin position="1"/>
        <end position="48"/>
    </location>
</feature>
<keyword evidence="3" id="KW-1185">Reference proteome</keyword>
<dbReference type="AlphaFoldDB" id="A0A0L0FG75"/>
<feature type="non-terminal residue" evidence="2">
    <location>
        <position position="131"/>
    </location>
</feature>
<dbReference type="RefSeq" id="XP_014148945.1">
    <property type="nucleotide sequence ID" value="XM_014293470.1"/>
</dbReference>
<dbReference type="Proteomes" id="UP000054560">
    <property type="component" value="Unassembled WGS sequence"/>
</dbReference>
<accession>A0A0L0FG75</accession>
<dbReference type="GeneID" id="25912927"/>
<evidence type="ECO:0000313" key="3">
    <source>
        <dbReference type="Proteomes" id="UP000054560"/>
    </source>
</evidence>
<protein>
    <submittedName>
        <fullName evidence="2">Uncharacterized protein</fullName>
    </submittedName>
</protein>
<feature type="compositionally biased region" description="Acidic residues" evidence="1">
    <location>
        <begin position="1"/>
        <end position="38"/>
    </location>
</feature>
<gene>
    <name evidence="2" type="ORF">SARC_12423</name>
</gene>